<reference evidence="1" key="1">
    <citation type="submission" date="2022-08" db="EMBL/GenBank/DDBJ databases">
        <authorList>
            <person name="Gutierrez-Valencia J."/>
        </authorList>
    </citation>
    <scope>NUCLEOTIDE SEQUENCE</scope>
</reference>
<comment type="caution">
    <text evidence="1">The sequence shown here is derived from an EMBL/GenBank/DDBJ whole genome shotgun (WGS) entry which is preliminary data.</text>
</comment>
<dbReference type="AlphaFoldDB" id="A0AAV0L4J7"/>
<gene>
    <name evidence="1" type="ORF">LITE_LOCUS21888</name>
</gene>
<dbReference type="EMBL" id="CAMGYJ010000006">
    <property type="protein sequence ID" value="CAI0428898.1"/>
    <property type="molecule type" value="Genomic_DNA"/>
</dbReference>
<organism evidence="1 2">
    <name type="scientific">Linum tenue</name>
    <dbReference type="NCBI Taxonomy" id="586396"/>
    <lineage>
        <taxon>Eukaryota</taxon>
        <taxon>Viridiplantae</taxon>
        <taxon>Streptophyta</taxon>
        <taxon>Embryophyta</taxon>
        <taxon>Tracheophyta</taxon>
        <taxon>Spermatophyta</taxon>
        <taxon>Magnoliopsida</taxon>
        <taxon>eudicotyledons</taxon>
        <taxon>Gunneridae</taxon>
        <taxon>Pentapetalae</taxon>
        <taxon>rosids</taxon>
        <taxon>fabids</taxon>
        <taxon>Malpighiales</taxon>
        <taxon>Linaceae</taxon>
        <taxon>Linum</taxon>
    </lineage>
</organism>
<keyword evidence="2" id="KW-1185">Reference proteome</keyword>
<dbReference type="Proteomes" id="UP001154282">
    <property type="component" value="Unassembled WGS sequence"/>
</dbReference>
<protein>
    <submittedName>
        <fullName evidence="1">Uncharacterized protein</fullName>
    </submittedName>
</protein>
<evidence type="ECO:0000313" key="2">
    <source>
        <dbReference type="Proteomes" id="UP001154282"/>
    </source>
</evidence>
<name>A0AAV0L4J7_9ROSI</name>
<evidence type="ECO:0000313" key="1">
    <source>
        <dbReference type="EMBL" id="CAI0428898.1"/>
    </source>
</evidence>
<sequence>MLNKVMSAPQNMLVMIEEPALAGGPVCLPGFRVCNSRFRRSCSHRGNRSRVHGLVGGLAKGKRRLLPQVVEVKQRYWRALIQIHS</sequence>
<accession>A0AAV0L4J7</accession>
<proteinExistence type="predicted"/>